<organism evidence="6 7">
    <name type="scientific">Paenibacillus sepulcri</name>
    <dbReference type="NCBI Taxonomy" id="359917"/>
    <lineage>
        <taxon>Bacteria</taxon>
        <taxon>Bacillati</taxon>
        <taxon>Bacillota</taxon>
        <taxon>Bacilli</taxon>
        <taxon>Bacillales</taxon>
        <taxon>Paenibacillaceae</taxon>
        <taxon>Paenibacillus</taxon>
    </lineage>
</organism>
<dbReference type="InterPro" id="IPR012310">
    <property type="entry name" value="DNA_ligase_ATP-dep_cent"/>
</dbReference>
<dbReference type="CDD" id="cd07906">
    <property type="entry name" value="Adenylation_DNA_ligase_LigD_LigC"/>
    <property type="match status" value="1"/>
</dbReference>
<protein>
    <recommendedName>
        <fullName evidence="2">DNA ligase (ATP)</fullName>
        <ecNumber evidence="2">6.5.1.1</ecNumber>
    </recommendedName>
</protein>
<dbReference type="EC" id="6.5.1.1" evidence="2"/>
<dbReference type="Gene3D" id="3.30.470.30">
    <property type="entry name" value="DNA ligase/mRNA capping enzyme"/>
    <property type="match status" value="1"/>
</dbReference>
<proteinExistence type="inferred from homology"/>
<dbReference type="InterPro" id="IPR012340">
    <property type="entry name" value="NA-bd_OB-fold"/>
</dbReference>
<dbReference type="EMBL" id="JAHZIK010000007">
    <property type="protein sequence ID" value="MBW7452605.1"/>
    <property type="molecule type" value="Genomic_DNA"/>
</dbReference>
<dbReference type="SUPFAM" id="SSF56091">
    <property type="entry name" value="DNA ligase/mRNA capping enzyme, catalytic domain"/>
    <property type="match status" value="1"/>
</dbReference>
<dbReference type="InterPro" id="IPR050191">
    <property type="entry name" value="ATP-dep_DNA_ligase"/>
</dbReference>
<comment type="catalytic activity">
    <reaction evidence="4">
        <text>ATP + (deoxyribonucleotide)n-3'-hydroxyl + 5'-phospho-(deoxyribonucleotide)m = (deoxyribonucleotide)n+m + AMP + diphosphate.</text>
        <dbReference type="EC" id="6.5.1.1"/>
    </reaction>
</comment>
<dbReference type="PANTHER" id="PTHR45674">
    <property type="entry name" value="DNA LIGASE 1/3 FAMILY MEMBER"/>
    <property type="match status" value="1"/>
</dbReference>
<evidence type="ECO:0000256" key="3">
    <source>
        <dbReference type="ARBA" id="ARBA00022598"/>
    </source>
</evidence>
<sequence>MKPIVPFEPVRQDTIPVGDPWVYQIKWDGVRVLTYADESGIFLYNRRLNERTRHYPELHDVPSYCKANSFIMDGEIVALAPDGKPSFHEVMRRDGLRRMERVPQVQKEVPIYYMVFDLLFLNGNWVNDLPLRERTDLLHGILTPNQTVQPVTYHPDGQALFQLMKQQGMEGIVCKRLDSPYMIGGKTANWVKVKNYGDVIAAIGGFTLNGGIINAIILGLYDREGRFWYIGHTGTGRLSRGDWRDLTERLAPDAVKECPFVNTPERHKDAIWVKPSIAVKVMYTEWRLQEGRSLRQPSIQAFVDRPLSECVFPDQSLFP</sequence>
<dbReference type="InterPro" id="IPR012309">
    <property type="entry name" value="DNA_ligase_ATP-dep_C"/>
</dbReference>
<evidence type="ECO:0000259" key="5">
    <source>
        <dbReference type="PROSITE" id="PS50160"/>
    </source>
</evidence>
<dbReference type="PANTHER" id="PTHR45674:SF4">
    <property type="entry name" value="DNA LIGASE 1"/>
    <property type="match status" value="1"/>
</dbReference>
<dbReference type="Gene3D" id="3.30.1490.70">
    <property type="match status" value="1"/>
</dbReference>
<name>A0ABS7BVC5_9BACL</name>
<evidence type="ECO:0000256" key="4">
    <source>
        <dbReference type="ARBA" id="ARBA00034003"/>
    </source>
</evidence>
<evidence type="ECO:0000313" key="7">
    <source>
        <dbReference type="Proteomes" id="UP001519887"/>
    </source>
</evidence>
<dbReference type="CDD" id="cd07971">
    <property type="entry name" value="OBF_DNA_ligase_LigD"/>
    <property type="match status" value="1"/>
</dbReference>
<dbReference type="SUPFAM" id="SSF50249">
    <property type="entry name" value="Nucleic acid-binding proteins"/>
    <property type="match status" value="1"/>
</dbReference>
<gene>
    <name evidence="6" type="ORF">K0U00_00935</name>
</gene>
<feature type="domain" description="ATP-dependent DNA ligase family profile" evidence="5">
    <location>
        <begin position="104"/>
        <end position="226"/>
    </location>
</feature>
<dbReference type="PROSITE" id="PS00697">
    <property type="entry name" value="DNA_LIGASE_A1"/>
    <property type="match status" value="1"/>
</dbReference>
<dbReference type="Pfam" id="PF01068">
    <property type="entry name" value="DNA_ligase_A_M"/>
    <property type="match status" value="1"/>
</dbReference>
<dbReference type="PROSITE" id="PS50160">
    <property type="entry name" value="DNA_LIGASE_A3"/>
    <property type="match status" value="1"/>
</dbReference>
<dbReference type="Proteomes" id="UP001519887">
    <property type="component" value="Unassembled WGS sequence"/>
</dbReference>
<accession>A0ABS7BVC5</accession>
<keyword evidence="7" id="KW-1185">Reference proteome</keyword>
<comment type="caution">
    <text evidence="6">The sequence shown here is derived from an EMBL/GenBank/DDBJ whole genome shotgun (WGS) entry which is preliminary data.</text>
</comment>
<evidence type="ECO:0000256" key="2">
    <source>
        <dbReference type="ARBA" id="ARBA00012727"/>
    </source>
</evidence>
<evidence type="ECO:0000256" key="1">
    <source>
        <dbReference type="ARBA" id="ARBA00007572"/>
    </source>
</evidence>
<dbReference type="Gene3D" id="2.40.50.140">
    <property type="entry name" value="Nucleic acid-binding proteins"/>
    <property type="match status" value="1"/>
</dbReference>
<dbReference type="Pfam" id="PF04679">
    <property type="entry name" value="DNA_ligase_A_C"/>
    <property type="match status" value="1"/>
</dbReference>
<keyword evidence="3 6" id="KW-0436">Ligase</keyword>
<comment type="similarity">
    <text evidence="1">Belongs to the ATP-dependent DNA ligase family.</text>
</comment>
<dbReference type="GO" id="GO:0016874">
    <property type="term" value="F:ligase activity"/>
    <property type="evidence" value="ECO:0007669"/>
    <property type="project" value="UniProtKB-KW"/>
</dbReference>
<dbReference type="RefSeq" id="WP_210040881.1">
    <property type="nucleotide sequence ID" value="NZ_JBHLVU010000021.1"/>
</dbReference>
<dbReference type="InterPro" id="IPR016059">
    <property type="entry name" value="DNA_ligase_ATP-dep_CS"/>
</dbReference>
<reference evidence="6 7" key="1">
    <citation type="submission" date="2021-07" db="EMBL/GenBank/DDBJ databases">
        <title>Paenibacillus radiodurans sp. nov., isolated from the southeastern edge of Tengger Desert.</title>
        <authorList>
            <person name="Zhang G."/>
        </authorList>
    </citation>
    <scope>NUCLEOTIDE SEQUENCE [LARGE SCALE GENOMIC DNA]</scope>
    <source>
        <strain evidence="6 7">CCM 7311</strain>
    </source>
</reference>
<evidence type="ECO:0000313" key="6">
    <source>
        <dbReference type="EMBL" id="MBW7452605.1"/>
    </source>
</evidence>